<sequence>MATIPWESTSPLLVGCLLFVTLFFLGKLDHVVNPQDSNGSLRGKLNDLYFAHRWLYHAILKVVANDTLREVKAHT</sequence>
<reference evidence="1" key="1">
    <citation type="journal article" date="2009" name="PLoS Genet.">
        <title>Sequencing, mapping, and analysis of 27,455 maize full-length cDNAs.</title>
        <authorList>
            <person name="Soderlund C."/>
            <person name="Descour A."/>
            <person name="Kudrna D."/>
            <person name="Bomhoff M."/>
            <person name="Boyd L."/>
            <person name="Currie J."/>
            <person name="Angelova A."/>
            <person name="Collura K."/>
            <person name="Wissotski M."/>
            <person name="Ashley E."/>
            <person name="Morrow D."/>
            <person name="Fernandes J."/>
            <person name="Walbot V."/>
            <person name="Yu Y."/>
        </authorList>
    </citation>
    <scope>NUCLEOTIDE SEQUENCE</scope>
    <source>
        <strain evidence="1">B73</strain>
    </source>
</reference>
<accession>C0PLS0</accession>
<protein>
    <submittedName>
        <fullName evidence="1">Uncharacterized protein</fullName>
    </submittedName>
</protein>
<organism evidence="1">
    <name type="scientific">Zea mays</name>
    <name type="common">Maize</name>
    <dbReference type="NCBI Taxonomy" id="4577"/>
    <lineage>
        <taxon>Eukaryota</taxon>
        <taxon>Viridiplantae</taxon>
        <taxon>Streptophyta</taxon>
        <taxon>Embryophyta</taxon>
        <taxon>Tracheophyta</taxon>
        <taxon>Spermatophyta</taxon>
        <taxon>Magnoliopsida</taxon>
        <taxon>Liliopsida</taxon>
        <taxon>Poales</taxon>
        <taxon>Poaceae</taxon>
        <taxon>PACMAD clade</taxon>
        <taxon>Panicoideae</taxon>
        <taxon>Andropogonodae</taxon>
        <taxon>Andropogoneae</taxon>
        <taxon>Tripsacinae</taxon>
        <taxon>Zea</taxon>
    </lineage>
</organism>
<dbReference type="EMBL" id="BT069239">
    <property type="protein sequence ID" value="ACN36136.1"/>
    <property type="molecule type" value="mRNA"/>
</dbReference>
<evidence type="ECO:0000313" key="1">
    <source>
        <dbReference type="EMBL" id="ACN36136.1"/>
    </source>
</evidence>
<dbReference type="AlphaFoldDB" id="C0PLS0"/>
<reference evidence="1" key="2">
    <citation type="submission" date="2012-06" db="EMBL/GenBank/DDBJ databases">
        <authorList>
            <person name="Yu Y."/>
            <person name="Currie J."/>
            <person name="Lomeli R."/>
            <person name="Angelova A."/>
            <person name="Collura K."/>
            <person name="Wissotski M."/>
            <person name="Campos D."/>
            <person name="Kudrna D."/>
            <person name="Golser W."/>
            <person name="Ashely E."/>
            <person name="Descour A."/>
            <person name="Fernandes J."/>
            <person name="Soderlund C."/>
            <person name="Walbot V."/>
        </authorList>
    </citation>
    <scope>NUCLEOTIDE SEQUENCE</scope>
    <source>
        <strain evidence="1">B73</strain>
    </source>
</reference>
<name>C0PLS0_MAIZE</name>
<proteinExistence type="evidence at transcript level"/>